<feature type="transmembrane region" description="Helical" evidence="1">
    <location>
        <begin position="164"/>
        <end position="185"/>
    </location>
</feature>
<proteinExistence type="predicted"/>
<gene>
    <name evidence="2" type="ORF">PVT01_000026000</name>
</gene>
<reference evidence="2 3" key="1">
    <citation type="submission" date="2016-07" db="EMBL/GenBank/DDBJ databases">
        <authorList>
            <consortium name="Pathogen Informatics"/>
        </authorList>
    </citation>
    <scope>NUCLEOTIDE SEQUENCE [LARGE SCALE GENOMIC DNA]</scope>
</reference>
<evidence type="ECO:0000256" key="1">
    <source>
        <dbReference type="SAM" id="Phobius"/>
    </source>
</evidence>
<dbReference type="InterPro" id="IPR022139">
    <property type="entry name" value="Fam-L/Fam-M-like_plasmodium"/>
</dbReference>
<feature type="transmembrane region" description="Helical" evidence="1">
    <location>
        <begin position="12"/>
        <end position="31"/>
    </location>
</feature>
<sequence length="267" mass="32031">MVHGTIKKKMLTFHLFFNILTFILITWKFIYYSDENKIGQSLVNVEKLTTSMHLSAHRSLAKYEKQNELMNPSFHYKTNDNRETQNLVNRRNNNTYEHLKRRRPDNVDNYLNSFKYMHSKKGFIKKFDSYYEKKLFKSLDKIAKIADEKDFTRKKIKKLLYKKYGLPFIIICLLPLLVFILPSILTNGDHINSQCKIDYKLETITGCSHKKRTFIGFKHDDCHRIPYPFIYLNYLFFCLLTLLIVSFIIYTYIKVMKFHRIKSGMLK</sequence>
<dbReference type="VEuPathDB" id="PlasmoDB:PVPAM_010011400"/>
<evidence type="ECO:0008006" key="4">
    <source>
        <dbReference type="Google" id="ProtNLM"/>
    </source>
</evidence>
<evidence type="ECO:0000313" key="3">
    <source>
        <dbReference type="Proteomes" id="UP000196402"/>
    </source>
</evidence>
<dbReference type="Proteomes" id="UP000196402">
    <property type="component" value="Unassembled WGS sequence"/>
</dbReference>
<dbReference type="Pfam" id="PF12420">
    <property type="entry name" value="DUF3671"/>
    <property type="match status" value="1"/>
</dbReference>
<protein>
    <recommendedName>
        <fullName evidence="4">Fam-l protein</fullName>
    </recommendedName>
</protein>
<dbReference type="VEuPathDB" id="PlasmoDB:PVW1_020005600"/>
<dbReference type="VEuPathDB" id="PlasmoDB:PVP01_0401100"/>
<organism evidence="2 3">
    <name type="scientific">Plasmodium vivax</name>
    <name type="common">malaria parasite P. vivax</name>
    <dbReference type="NCBI Taxonomy" id="5855"/>
    <lineage>
        <taxon>Eukaryota</taxon>
        <taxon>Sar</taxon>
        <taxon>Alveolata</taxon>
        <taxon>Apicomplexa</taxon>
        <taxon>Aconoidasida</taxon>
        <taxon>Haemosporida</taxon>
        <taxon>Plasmodiidae</taxon>
        <taxon>Plasmodium</taxon>
        <taxon>Plasmodium (Plasmodium)</taxon>
    </lineage>
</organism>
<keyword evidence="1" id="KW-0812">Transmembrane</keyword>
<evidence type="ECO:0000313" key="2">
    <source>
        <dbReference type="EMBL" id="SCA83490.1"/>
    </source>
</evidence>
<accession>A0A1G4EGB8</accession>
<feature type="transmembrane region" description="Helical" evidence="1">
    <location>
        <begin position="234"/>
        <end position="253"/>
    </location>
</feature>
<name>A0A1G4EGB8_PLAVI</name>
<dbReference type="EMBL" id="FLYH01000039">
    <property type="protein sequence ID" value="SCA83490.1"/>
    <property type="molecule type" value="Genomic_DNA"/>
</dbReference>
<keyword evidence="1" id="KW-1133">Transmembrane helix</keyword>
<dbReference type="AlphaFoldDB" id="A0A1G4EGB8"/>
<keyword evidence="1" id="KW-0472">Membrane</keyword>